<dbReference type="InterPro" id="IPR036388">
    <property type="entry name" value="WH-like_DNA-bd_sf"/>
</dbReference>
<name>A0A0F9E4B2_9ZZZZ</name>
<dbReference type="GO" id="GO:0003700">
    <property type="term" value="F:DNA-binding transcription factor activity"/>
    <property type="evidence" value="ECO:0007669"/>
    <property type="project" value="InterPro"/>
</dbReference>
<evidence type="ECO:0000259" key="1">
    <source>
        <dbReference type="Pfam" id="PF12802"/>
    </source>
</evidence>
<protein>
    <recommendedName>
        <fullName evidence="1">HTH marR-type domain-containing protein</fullName>
    </recommendedName>
</protein>
<dbReference type="EMBL" id="LAZR01038691">
    <property type="protein sequence ID" value="KKL18888.1"/>
    <property type="molecule type" value="Genomic_DNA"/>
</dbReference>
<comment type="caution">
    <text evidence="2">The sequence shown here is derived from an EMBL/GenBank/DDBJ whole genome shotgun (WGS) entry which is preliminary data.</text>
</comment>
<dbReference type="SUPFAM" id="SSF46785">
    <property type="entry name" value="Winged helix' DNA-binding domain"/>
    <property type="match status" value="1"/>
</dbReference>
<dbReference type="InterPro" id="IPR000835">
    <property type="entry name" value="HTH_MarR-typ"/>
</dbReference>
<dbReference type="InterPro" id="IPR036390">
    <property type="entry name" value="WH_DNA-bd_sf"/>
</dbReference>
<gene>
    <name evidence="2" type="ORF">LCGC14_2471020</name>
</gene>
<feature type="domain" description="HTH marR-type" evidence="1">
    <location>
        <begin position="39"/>
        <end position="71"/>
    </location>
</feature>
<dbReference type="AlphaFoldDB" id="A0A0F9E4B2"/>
<dbReference type="Pfam" id="PF12802">
    <property type="entry name" value="MarR_2"/>
    <property type="match status" value="1"/>
</dbReference>
<sequence>MTNLASYRVWAREHGALLNTELRVLFEILPDLVGTAFQPIRQADVAKAVRVSQSRVSRSLGRLVDEGYLEPGPRNGTGSTYRLNLTHYAIERIVEQQTVG</sequence>
<reference evidence="2" key="1">
    <citation type="journal article" date="2015" name="Nature">
        <title>Complex archaea that bridge the gap between prokaryotes and eukaryotes.</title>
        <authorList>
            <person name="Spang A."/>
            <person name="Saw J.H."/>
            <person name="Jorgensen S.L."/>
            <person name="Zaremba-Niedzwiedzka K."/>
            <person name="Martijn J."/>
            <person name="Lind A.E."/>
            <person name="van Eijk R."/>
            <person name="Schleper C."/>
            <person name="Guy L."/>
            <person name="Ettema T.J."/>
        </authorList>
    </citation>
    <scope>NUCLEOTIDE SEQUENCE</scope>
</reference>
<proteinExistence type="predicted"/>
<dbReference type="Gene3D" id="1.10.10.10">
    <property type="entry name" value="Winged helix-like DNA-binding domain superfamily/Winged helix DNA-binding domain"/>
    <property type="match status" value="1"/>
</dbReference>
<accession>A0A0F9E4B2</accession>
<organism evidence="2">
    <name type="scientific">marine sediment metagenome</name>
    <dbReference type="NCBI Taxonomy" id="412755"/>
    <lineage>
        <taxon>unclassified sequences</taxon>
        <taxon>metagenomes</taxon>
        <taxon>ecological metagenomes</taxon>
    </lineage>
</organism>
<evidence type="ECO:0000313" key="2">
    <source>
        <dbReference type="EMBL" id="KKL18888.1"/>
    </source>
</evidence>